<dbReference type="GO" id="GO:0000160">
    <property type="term" value="P:phosphorelay signal transduction system"/>
    <property type="evidence" value="ECO:0007669"/>
    <property type="project" value="InterPro"/>
</dbReference>
<organism evidence="3 4">
    <name type="scientific">Natronorubrum texcoconense</name>
    <dbReference type="NCBI Taxonomy" id="1095776"/>
    <lineage>
        <taxon>Archaea</taxon>
        <taxon>Methanobacteriati</taxon>
        <taxon>Methanobacteriota</taxon>
        <taxon>Stenosarchaea group</taxon>
        <taxon>Halobacteria</taxon>
        <taxon>Halobacteriales</taxon>
        <taxon>Natrialbaceae</taxon>
        <taxon>Natronorubrum</taxon>
    </lineage>
</organism>
<feature type="modified residue" description="4-aspartylphosphate" evidence="1">
    <location>
        <position position="65"/>
    </location>
</feature>
<dbReference type="AlphaFoldDB" id="A0A1G8XY94"/>
<dbReference type="CDD" id="cd17557">
    <property type="entry name" value="REC_Rcp-like"/>
    <property type="match status" value="1"/>
</dbReference>
<evidence type="ECO:0000313" key="4">
    <source>
        <dbReference type="Proteomes" id="UP000198882"/>
    </source>
</evidence>
<accession>A0A1G8XY94</accession>
<dbReference type="STRING" id="1095776.SAMN04515672_1950"/>
<dbReference type="OrthoDB" id="9652at2157"/>
<dbReference type="SMART" id="SM00448">
    <property type="entry name" value="REC"/>
    <property type="match status" value="1"/>
</dbReference>
<keyword evidence="4" id="KW-1185">Reference proteome</keyword>
<dbReference type="InterPro" id="IPR011006">
    <property type="entry name" value="CheY-like_superfamily"/>
</dbReference>
<evidence type="ECO:0000256" key="1">
    <source>
        <dbReference type="PROSITE-ProRule" id="PRU00169"/>
    </source>
</evidence>
<dbReference type="PANTHER" id="PTHR44520:SF2">
    <property type="entry name" value="RESPONSE REGULATOR RCP1"/>
    <property type="match status" value="1"/>
</dbReference>
<dbReference type="EMBL" id="FNFE01000002">
    <property type="protein sequence ID" value="SDJ95518.1"/>
    <property type="molecule type" value="Genomic_DNA"/>
</dbReference>
<evidence type="ECO:0000259" key="2">
    <source>
        <dbReference type="PROSITE" id="PS50110"/>
    </source>
</evidence>
<dbReference type="PROSITE" id="PS50110">
    <property type="entry name" value="RESPONSE_REGULATORY"/>
    <property type="match status" value="1"/>
</dbReference>
<keyword evidence="1" id="KW-0597">Phosphoprotein</keyword>
<name>A0A1G8XY94_9EURY</name>
<sequence>MVEEPLHVLVVEDNRGDVRLIENGFEESSVERSLTVVNDGEAALDYLYRRNGYESEAKPDLVLLDLNVPKKTGRDVLEQIGGERDLRSIPLLVLSGSQAENHILETHELGADGYFVKPVDPHEFISLVGRVANSIATSGTLPPGEYSEIDRRT</sequence>
<dbReference type="InterPro" id="IPR052893">
    <property type="entry name" value="TCS_response_regulator"/>
</dbReference>
<evidence type="ECO:0000313" key="3">
    <source>
        <dbReference type="EMBL" id="SDJ95518.1"/>
    </source>
</evidence>
<dbReference type="Pfam" id="PF00072">
    <property type="entry name" value="Response_reg"/>
    <property type="match status" value="1"/>
</dbReference>
<reference evidence="4" key="1">
    <citation type="submission" date="2016-10" db="EMBL/GenBank/DDBJ databases">
        <authorList>
            <person name="Varghese N."/>
            <person name="Submissions S."/>
        </authorList>
    </citation>
    <scope>NUCLEOTIDE SEQUENCE [LARGE SCALE GENOMIC DNA]</scope>
    <source>
        <strain evidence="4">B4,CECT 8067,JCM 17497</strain>
    </source>
</reference>
<protein>
    <submittedName>
        <fullName evidence="3">Response regulator receiver domain-containing protein</fullName>
    </submittedName>
</protein>
<dbReference type="Gene3D" id="3.40.50.2300">
    <property type="match status" value="1"/>
</dbReference>
<feature type="domain" description="Response regulatory" evidence="2">
    <location>
        <begin position="7"/>
        <end position="132"/>
    </location>
</feature>
<dbReference type="RefSeq" id="WP_090304981.1">
    <property type="nucleotide sequence ID" value="NZ_FNFE01000002.1"/>
</dbReference>
<dbReference type="PANTHER" id="PTHR44520">
    <property type="entry name" value="RESPONSE REGULATOR RCP1-RELATED"/>
    <property type="match status" value="1"/>
</dbReference>
<gene>
    <name evidence="3" type="ORF">SAMN04515672_1950</name>
</gene>
<dbReference type="SUPFAM" id="SSF52172">
    <property type="entry name" value="CheY-like"/>
    <property type="match status" value="1"/>
</dbReference>
<dbReference type="Proteomes" id="UP000198882">
    <property type="component" value="Unassembled WGS sequence"/>
</dbReference>
<dbReference type="InterPro" id="IPR001789">
    <property type="entry name" value="Sig_transdc_resp-reg_receiver"/>
</dbReference>
<proteinExistence type="predicted"/>